<dbReference type="EnsemblMetazoa" id="HelroT180692">
    <property type="protein sequence ID" value="HelroP180692"/>
    <property type="gene ID" value="HelroG180692"/>
</dbReference>
<evidence type="ECO:0000313" key="2">
    <source>
        <dbReference type="EnsemblMetazoa" id="HelroP180692"/>
    </source>
</evidence>
<dbReference type="CTD" id="20207813"/>
<dbReference type="EMBL" id="AMQM01007334">
    <property type="status" value="NOT_ANNOTATED_CDS"/>
    <property type="molecule type" value="Genomic_DNA"/>
</dbReference>
<dbReference type="InterPro" id="IPR019332">
    <property type="entry name" value="OSCP1"/>
</dbReference>
<protein>
    <recommendedName>
        <fullName evidence="4">Protein OSCP1</fullName>
    </recommendedName>
</protein>
<dbReference type="STRING" id="6412.T1FG64"/>
<reference evidence="3" key="1">
    <citation type="submission" date="2012-12" db="EMBL/GenBank/DDBJ databases">
        <authorList>
            <person name="Hellsten U."/>
            <person name="Grimwood J."/>
            <person name="Chapman J.A."/>
            <person name="Shapiro H."/>
            <person name="Aerts A."/>
            <person name="Otillar R.P."/>
            <person name="Terry A.Y."/>
            <person name="Boore J.L."/>
            <person name="Simakov O."/>
            <person name="Marletaz F."/>
            <person name="Cho S.-J."/>
            <person name="Edsinger-Gonzales E."/>
            <person name="Havlak P."/>
            <person name="Kuo D.-H."/>
            <person name="Larsson T."/>
            <person name="Lv J."/>
            <person name="Arendt D."/>
            <person name="Savage R."/>
            <person name="Osoegawa K."/>
            <person name="de Jong P."/>
            <person name="Lindberg D.R."/>
            <person name="Seaver E.C."/>
            <person name="Weisblat D.A."/>
            <person name="Putnam N.H."/>
            <person name="Grigoriev I.V."/>
            <person name="Rokhsar D.S."/>
        </authorList>
    </citation>
    <scope>NUCLEOTIDE SEQUENCE</scope>
</reference>
<dbReference type="Proteomes" id="UP000015101">
    <property type="component" value="Unassembled WGS sequence"/>
</dbReference>
<evidence type="ECO:0000313" key="3">
    <source>
        <dbReference type="Proteomes" id="UP000015101"/>
    </source>
</evidence>
<dbReference type="PANTHER" id="PTHR21439">
    <property type="entry name" value="OXIDORED-NITRO DOMAIN-CONTAINING PROTEIN"/>
    <property type="match status" value="1"/>
</dbReference>
<gene>
    <name evidence="2" type="primary">20207813</name>
    <name evidence="1" type="ORF">HELRODRAFT_180692</name>
</gene>
<dbReference type="KEGG" id="hro:HELRODRAFT_180692"/>
<dbReference type="HOGENOM" id="CLU_840149_0_0_1"/>
<dbReference type="AlphaFoldDB" id="T1FG64"/>
<dbReference type="GO" id="GO:0005737">
    <property type="term" value="C:cytoplasm"/>
    <property type="evidence" value="ECO:0000318"/>
    <property type="project" value="GO_Central"/>
</dbReference>
<proteinExistence type="predicted"/>
<dbReference type="GeneID" id="20207813"/>
<reference evidence="1 3" key="2">
    <citation type="journal article" date="2013" name="Nature">
        <title>Insights into bilaterian evolution from three spiralian genomes.</title>
        <authorList>
            <person name="Simakov O."/>
            <person name="Marletaz F."/>
            <person name="Cho S.J."/>
            <person name="Edsinger-Gonzales E."/>
            <person name="Havlak P."/>
            <person name="Hellsten U."/>
            <person name="Kuo D.H."/>
            <person name="Larsson T."/>
            <person name="Lv J."/>
            <person name="Arendt D."/>
            <person name="Savage R."/>
            <person name="Osoegawa K."/>
            <person name="de Jong P."/>
            <person name="Grimwood J."/>
            <person name="Chapman J.A."/>
            <person name="Shapiro H."/>
            <person name="Aerts A."/>
            <person name="Otillar R.P."/>
            <person name="Terry A.Y."/>
            <person name="Boore J.L."/>
            <person name="Grigoriev I.V."/>
            <person name="Lindberg D.R."/>
            <person name="Seaver E.C."/>
            <person name="Weisblat D.A."/>
            <person name="Putnam N.H."/>
            <person name="Rokhsar D.S."/>
        </authorList>
    </citation>
    <scope>NUCLEOTIDE SEQUENCE</scope>
</reference>
<organism evidence="2 3">
    <name type="scientific">Helobdella robusta</name>
    <name type="common">Californian leech</name>
    <dbReference type="NCBI Taxonomy" id="6412"/>
    <lineage>
        <taxon>Eukaryota</taxon>
        <taxon>Metazoa</taxon>
        <taxon>Spiralia</taxon>
        <taxon>Lophotrochozoa</taxon>
        <taxon>Annelida</taxon>
        <taxon>Clitellata</taxon>
        <taxon>Hirudinea</taxon>
        <taxon>Rhynchobdellida</taxon>
        <taxon>Glossiphoniidae</taxon>
        <taxon>Helobdella</taxon>
    </lineage>
</organism>
<reference evidence="2" key="3">
    <citation type="submission" date="2015-06" db="UniProtKB">
        <authorList>
            <consortium name="EnsemblMetazoa"/>
        </authorList>
    </citation>
    <scope>IDENTIFICATION</scope>
</reference>
<dbReference type="RefSeq" id="XP_009028245.1">
    <property type="nucleotide sequence ID" value="XM_009029997.1"/>
</dbReference>
<accession>T1FG64</accession>
<sequence>MTFKALPILYINLGGEMLYDLMVMSVKYQMVVCKRPQDILLVTLNHLDEVRSIGPRNDVVLDQIFNTVYEQLRIHYSRMSVSSFMLIRSSLLLFFKDSKIRVSLFLKEKLQHNSGAFILNVSGELPIDYPIPGTIKTFAGDESQPILIKFDCGVRDMKASNKRPSYANVGDRIIQLGLNMYIPNNSSASPSKCQPVTSFGDSALRYEDHHLDERAKAQIDFLTKLIGVKKSKFGDDGEFGGDRTAAGGDDNSFKFNLDLFDDDDGSDAGKGSQEQRHVSSFCKSQINTFGIDASKRNQNAHLQKVLDDMKVLSATDNENIYDLLDDDDDDN</sequence>
<keyword evidence="3" id="KW-1185">Reference proteome</keyword>
<dbReference type="EMBL" id="KB097599">
    <property type="protein sequence ID" value="ESN93602.1"/>
    <property type="molecule type" value="Genomic_DNA"/>
</dbReference>
<dbReference type="eggNOG" id="KOG4033">
    <property type="taxonomic scope" value="Eukaryota"/>
</dbReference>
<dbReference type="Pfam" id="PF10188">
    <property type="entry name" value="Oscp1"/>
    <property type="match status" value="1"/>
</dbReference>
<dbReference type="InParanoid" id="T1FG64"/>
<name>T1FG64_HELRO</name>
<dbReference type="OrthoDB" id="2157380at2759"/>
<dbReference type="GO" id="GO:0005886">
    <property type="term" value="C:plasma membrane"/>
    <property type="evidence" value="ECO:0000318"/>
    <property type="project" value="GO_Central"/>
</dbReference>
<dbReference type="PANTHER" id="PTHR21439:SF0">
    <property type="entry name" value="PROTEIN OSCP1"/>
    <property type="match status" value="1"/>
</dbReference>
<evidence type="ECO:0008006" key="4">
    <source>
        <dbReference type="Google" id="ProtNLM"/>
    </source>
</evidence>
<evidence type="ECO:0000313" key="1">
    <source>
        <dbReference type="EMBL" id="ESN93602.1"/>
    </source>
</evidence>